<keyword evidence="3 6" id="KW-0547">Nucleotide-binding</keyword>
<keyword evidence="1" id="KW-0723">Serine/threonine-protein kinase</keyword>
<reference evidence="9" key="2">
    <citation type="submission" date="2022-01" db="EMBL/GenBank/DDBJ databases">
        <authorList>
            <person name="Yamashiro T."/>
            <person name="Shiraishi A."/>
            <person name="Satake H."/>
            <person name="Nakayama K."/>
        </authorList>
    </citation>
    <scope>NUCLEOTIDE SEQUENCE</scope>
</reference>
<dbReference type="InterPro" id="IPR011009">
    <property type="entry name" value="Kinase-like_dom_sf"/>
</dbReference>
<name>A0ABQ4Y3E9_9ASTR</name>
<keyword evidence="10" id="KW-1185">Reference proteome</keyword>
<dbReference type="Proteomes" id="UP001151760">
    <property type="component" value="Unassembled WGS sequence"/>
</dbReference>
<dbReference type="InterPro" id="IPR025886">
    <property type="entry name" value="PP2-like"/>
</dbReference>
<keyword evidence="2" id="KW-0808">Transferase</keyword>
<evidence type="ECO:0000313" key="10">
    <source>
        <dbReference type="Proteomes" id="UP001151760"/>
    </source>
</evidence>
<dbReference type="EMBL" id="BQNB010010063">
    <property type="protein sequence ID" value="GJS72195.1"/>
    <property type="molecule type" value="Genomic_DNA"/>
</dbReference>
<proteinExistence type="predicted"/>
<gene>
    <name evidence="9" type="ORF">Tco_0705036</name>
</gene>
<keyword evidence="5 6" id="KW-0067">ATP-binding</keyword>
<dbReference type="Pfam" id="PF07714">
    <property type="entry name" value="PK_Tyr_Ser-Thr"/>
    <property type="match status" value="1"/>
</dbReference>
<dbReference type="SMART" id="SM00220">
    <property type="entry name" value="S_TKc"/>
    <property type="match status" value="1"/>
</dbReference>
<dbReference type="Pfam" id="PF14299">
    <property type="entry name" value="PP2"/>
    <property type="match status" value="1"/>
</dbReference>
<evidence type="ECO:0000256" key="6">
    <source>
        <dbReference type="PROSITE-ProRule" id="PRU10141"/>
    </source>
</evidence>
<dbReference type="InterPro" id="IPR045272">
    <property type="entry name" value="ANXUR1/2-like"/>
</dbReference>
<evidence type="ECO:0000256" key="4">
    <source>
        <dbReference type="ARBA" id="ARBA00022777"/>
    </source>
</evidence>
<dbReference type="InterPro" id="IPR008271">
    <property type="entry name" value="Ser/Thr_kinase_AS"/>
</dbReference>
<evidence type="ECO:0000256" key="7">
    <source>
        <dbReference type="SAM" id="MobiDB-lite"/>
    </source>
</evidence>
<dbReference type="PROSITE" id="PS00107">
    <property type="entry name" value="PROTEIN_KINASE_ATP"/>
    <property type="match status" value="1"/>
</dbReference>
<evidence type="ECO:0000313" key="9">
    <source>
        <dbReference type="EMBL" id="GJS72195.1"/>
    </source>
</evidence>
<dbReference type="Gene3D" id="3.30.200.20">
    <property type="entry name" value="Phosphorylase Kinase, domain 1"/>
    <property type="match status" value="1"/>
</dbReference>
<feature type="compositionally biased region" description="Basic and acidic residues" evidence="7">
    <location>
        <begin position="312"/>
        <end position="322"/>
    </location>
</feature>
<feature type="domain" description="Protein kinase" evidence="8">
    <location>
        <begin position="24"/>
        <end position="301"/>
    </location>
</feature>
<feature type="region of interest" description="Disordered" evidence="7">
    <location>
        <begin position="312"/>
        <end position="345"/>
    </location>
</feature>
<feature type="binding site" evidence="6">
    <location>
        <position position="56"/>
    </location>
    <ligand>
        <name>ATP</name>
        <dbReference type="ChEBI" id="CHEBI:30616"/>
    </ligand>
</feature>
<keyword evidence="4" id="KW-0418">Kinase</keyword>
<evidence type="ECO:0000256" key="1">
    <source>
        <dbReference type="ARBA" id="ARBA00022527"/>
    </source>
</evidence>
<dbReference type="PANTHER" id="PTHR27003">
    <property type="entry name" value="OS07G0166700 PROTEIN"/>
    <property type="match status" value="1"/>
</dbReference>
<accession>A0ABQ4Y3E9</accession>
<dbReference type="InterPro" id="IPR001245">
    <property type="entry name" value="Ser-Thr/Tyr_kinase_cat_dom"/>
</dbReference>
<dbReference type="PANTHER" id="PTHR27003:SF459">
    <property type="entry name" value="IQ MOTIF, EF-HAND BINDING SITE, PROTEIN KINASE-LIKE DOMAIN PROTEIN-RELATED"/>
    <property type="match status" value="1"/>
</dbReference>
<feature type="compositionally biased region" description="Acidic residues" evidence="7">
    <location>
        <begin position="323"/>
        <end position="345"/>
    </location>
</feature>
<evidence type="ECO:0000256" key="2">
    <source>
        <dbReference type="ARBA" id="ARBA00022679"/>
    </source>
</evidence>
<dbReference type="SUPFAM" id="SSF56112">
    <property type="entry name" value="Protein kinase-like (PK-like)"/>
    <property type="match status" value="1"/>
</dbReference>
<dbReference type="PROSITE" id="PS50011">
    <property type="entry name" value="PROTEIN_KINASE_DOM"/>
    <property type="match status" value="1"/>
</dbReference>
<protein>
    <submittedName>
        <fullName evidence="9">Cytochrome b5-like heme/steroid binding domain-containing protein</fullName>
    </submittedName>
</protein>
<dbReference type="Gene3D" id="1.10.510.10">
    <property type="entry name" value="Transferase(Phosphotransferase) domain 1"/>
    <property type="match status" value="1"/>
</dbReference>
<sequence length="811" mass="93425">MSSIREFQHLRIPLDDIILATKNFREDNVIGRGGFGKVYKGELLHSEGFITMVAVKRLDRKHGQGTPEFWKEIMLLSSYKHENIVSLLGFCDESNENILVFEYLSNGSLDRYLSRTDLSWNQRLHICIGAARGLKHLHEPLGTHQRVLHRDIKSANILLDEIWNAKITDFGLSRFGPANQQHTFLVSNAVGTPGYCDPLYMETGYLTKESDVYSFGVVLFEVLCGKIVTENNGGQLRINVPLWKKGYKENRFDTIVADSIMGQISPDCLERFSGVAYRCLRKDHRERPSMAELVKELEISLQYQVEYEYEKEHGYPRRHKEESESDEDSLNHEEETDSDAGENEGEYWEKKLPRDWELLIKMFNIPRAIYTLKKELYSLLHKGILFDEGNKFLWINNDGRKCVLVSARRFLTLDERDDHHWVFQPGNLRCSVVADYHYGKWHEIRCQIKTSILSLGTFYAANLPKENEGIKSLLISNQEDVDDDFYWGKKLPYNYQHYIQISDEPLHYTSKKQLYFLLRRGFLAYGGKLCFSLCKSTSKICSILPATQILCKDNSYQRLQTLSLSESRFREVKKLGPDDWYLFTCRFRPFMFSAHYIYACYLVFKFEDSHIPSNVARLIKAKYKLGDTIQGTVFAHLNLIPPIDIPTIKPKNDQGSHDSSNLPSIDGLQMPKDLMQHVLNSWIEERDDGWMEVRLSKPLHQLENHVSLEVKLWKSESGSLSGIIVEGIEFRPMLQDIGGIVQIIEMVVVVAGSSWSTLFGDDDIYKDQVVLNAFSVVEKNSFVNPYPEIGKTKGLEEDTGLYLGRDAATGK</sequence>
<dbReference type="InterPro" id="IPR000719">
    <property type="entry name" value="Prot_kinase_dom"/>
</dbReference>
<comment type="caution">
    <text evidence="9">The sequence shown here is derived from an EMBL/GenBank/DDBJ whole genome shotgun (WGS) entry which is preliminary data.</text>
</comment>
<organism evidence="9 10">
    <name type="scientific">Tanacetum coccineum</name>
    <dbReference type="NCBI Taxonomy" id="301880"/>
    <lineage>
        <taxon>Eukaryota</taxon>
        <taxon>Viridiplantae</taxon>
        <taxon>Streptophyta</taxon>
        <taxon>Embryophyta</taxon>
        <taxon>Tracheophyta</taxon>
        <taxon>Spermatophyta</taxon>
        <taxon>Magnoliopsida</taxon>
        <taxon>eudicotyledons</taxon>
        <taxon>Gunneridae</taxon>
        <taxon>Pentapetalae</taxon>
        <taxon>asterids</taxon>
        <taxon>campanulids</taxon>
        <taxon>Asterales</taxon>
        <taxon>Asteraceae</taxon>
        <taxon>Asteroideae</taxon>
        <taxon>Anthemideae</taxon>
        <taxon>Anthemidinae</taxon>
        <taxon>Tanacetum</taxon>
    </lineage>
</organism>
<dbReference type="PROSITE" id="PS00108">
    <property type="entry name" value="PROTEIN_KINASE_ST"/>
    <property type="match status" value="1"/>
</dbReference>
<evidence type="ECO:0000256" key="3">
    <source>
        <dbReference type="ARBA" id="ARBA00022741"/>
    </source>
</evidence>
<dbReference type="InterPro" id="IPR017441">
    <property type="entry name" value="Protein_kinase_ATP_BS"/>
</dbReference>
<evidence type="ECO:0000256" key="5">
    <source>
        <dbReference type="ARBA" id="ARBA00022840"/>
    </source>
</evidence>
<evidence type="ECO:0000259" key="8">
    <source>
        <dbReference type="PROSITE" id="PS50011"/>
    </source>
</evidence>
<reference evidence="9" key="1">
    <citation type="journal article" date="2022" name="Int. J. Mol. Sci.">
        <title>Draft Genome of Tanacetum Coccineum: Genomic Comparison of Closely Related Tanacetum-Family Plants.</title>
        <authorList>
            <person name="Yamashiro T."/>
            <person name="Shiraishi A."/>
            <person name="Nakayama K."/>
            <person name="Satake H."/>
        </authorList>
    </citation>
    <scope>NUCLEOTIDE SEQUENCE</scope>
</reference>